<evidence type="ECO:0000256" key="1">
    <source>
        <dbReference type="ARBA" id="ARBA00005061"/>
    </source>
</evidence>
<dbReference type="Gene3D" id="3.40.50.620">
    <property type="entry name" value="HUPs"/>
    <property type="match status" value="1"/>
</dbReference>
<dbReference type="GO" id="GO:0005524">
    <property type="term" value="F:ATP binding"/>
    <property type="evidence" value="ECO:0007669"/>
    <property type="project" value="UniProtKB-KW"/>
</dbReference>
<keyword evidence="5" id="KW-0862">Zinc</keyword>
<name>A0A3M0YZE9_9BACT</name>
<dbReference type="PANTHER" id="PTHR42914">
    <property type="entry name" value="7-CYANO-7-DEAZAGUANINE SYNTHASE"/>
    <property type="match status" value="1"/>
</dbReference>
<dbReference type="Pfam" id="PF06508">
    <property type="entry name" value="QueC"/>
    <property type="match status" value="1"/>
</dbReference>
<evidence type="ECO:0000256" key="8">
    <source>
        <dbReference type="ARBA" id="ARBA00039149"/>
    </source>
</evidence>
<comment type="caution">
    <text evidence="10">The sequence shown here is derived from an EMBL/GenBank/DDBJ whole genome shotgun (WGS) entry which is preliminary data.</text>
</comment>
<protein>
    <recommendedName>
        <fullName evidence="8">7-cyano-7-deazaguanine synthase</fullName>
        <ecNumber evidence="8">6.3.4.20</ecNumber>
    </recommendedName>
</protein>
<gene>
    <name evidence="10" type="ORF">D6810_00655</name>
</gene>
<evidence type="ECO:0000313" key="11">
    <source>
        <dbReference type="Proteomes" id="UP000269410"/>
    </source>
</evidence>
<accession>A0A3M0YZE9</accession>
<organism evidence="10 11">
    <name type="scientific">Candidatus Dojkabacteria bacterium</name>
    <dbReference type="NCBI Taxonomy" id="2099670"/>
    <lineage>
        <taxon>Bacteria</taxon>
        <taxon>Candidatus Dojkabacteria</taxon>
    </lineage>
</organism>
<evidence type="ECO:0000256" key="9">
    <source>
        <dbReference type="ARBA" id="ARBA00047890"/>
    </source>
</evidence>
<comment type="catalytic activity">
    <reaction evidence="9">
        <text>7-carboxy-7-carbaguanine + NH4(+) + 2 ATP = 7-cyano-7-carbaguanine + 2 AMP + 2 diphosphate + 2 H(+)</text>
        <dbReference type="Rhea" id="RHEA:27982"/>
        <dbReference type="ChEBI" id="CHEBI:15378"/>
        <dbReference type="ChEBI" id="CHEBI:28938"/>
        <dbReference type="ChEBI" id="CHEBI:30616"/>
        <dbReference type="ChEBI" id="CHEBI:33019"/>
        <dbReference type="ChEBI" id="CHEBI:45075"/>
        <dbReference type="ChEBI" id="CHEBI:61036"/>
        <dbReference type="ChEBI" id="CHEBI:456215"/>
        <dbReference type="EC" id="6.3.4.20"/>
    </reaction>
</comment>
<dbReference type="GO" id="GO:0046872">
    <property type="term" value="F:metal ion binding"/>
    <property type="evidence" value="ECO:0007669"/>
    <property type="project" value="UniProtKB-KW"/>
</dbReference>
<dbReference type="PIRSF" id="PIRSF006293">
    <property type="entry name" value="ExsB"/>
    <property type="match status" value="1"/>
</dbReference>
<dbReference type="InterPro" id="IPR014729">
    <property type="entry name" value="Rossmann-like_a/b/a_fold"/>
</dbReference>
<dbReference type="PANTHER" id="PTHR42914:SF1">
    <property type="entry name" value="7-CYANO-7-DEAZAGUANINE SYNTHASE"/>
    <property type="match status" value="1"/>
</dbReference>
<dbReference type="CDD" id="cd01995">
    <property type="entry name" value="QueC-like"/>
    <property type="match status" value="1"/>
</dbReference>
<sequence length="235" mass="25902">MVPKGELNMVKEVEIQKKLRIINRRSVVCTVSGGLDSAVASALMAKADFELHFIFFDWGQKTYKKELRCAQALARHFDATMKIVEVPLLKSLPGISLTQKETLTTAINEYVPNRNAILESQAVAYAEYLKAGAVCIGSTGGDHICPDNSPKFVDIMQLLVNEGTLLKPSIQIIAPLIHTDKVGVVKLGIKLGVPFEFTWSCHNNIDVACGHCSNCESRLEAFKLNGKKDPIRYAK</sequence>
<evidence type="ECO:0000256" key="4">
    <source>
        <dbReference type="ARBA" id="ARBA00022741"/>
    </source>
</evidence>
<evidence type="ECO:0000256" key="3">
    <source>
        <dbReference type="ARBA" id="ARBA00022723"/>
    </source>
</evidence>
<evidence type="ECO:0000313" key="10">
    <source>
        <dbReference type="EMBL" id="RMD77550.1"/>
    </source>
</evidence>
<dbReference type="InterPro" id="IPR018317">
    <property type="entry name" value="QueC"/>
</dbReference>
<evidence type="ECO:0000256" key="2">
    <source>
        <dbReference type="ARBA" id="ARBA00022598"/>
    </source>
</evidence>
<reference evidence="10 11" key="1">
    <citation type="submission" date="2018-10" db="EMBL/GenBank/DDBJ databases">
        <title>Thermophilic Lithotrophy and Phototrophy in an Intertidal, Iron-rich, Geothermal Spring.</title>
        <authorList>
            <person name="Ward L.M."/>
            <person name="Idei A."/>
            <person name="Nakagawa M."/>
            <person name="Ueno Y."/>
            <person name="Fischer W."/>
            <person name="Mcglynn S.E."/>
        </authorList>
    </citation>
    <scope>NUCLEOTIDE SEQUENCE [LARGE SCALE GENOMIC DNA]</scope>
    <source>
        <strain evidence="10">J137</strain>
    </source>
</reference>
<keyword evidence="4" id="KW-0547">Nucleotide-binding</keyword>
<evidence type="ECO:0000256" key="6">
    <source>
        <dbReference type="ARBA" id="ARBA00022840"/>
    </source>
</evidence>
<evidence type="ECO:0000256" key="5">
    <source>
        <dbReference type="ARBA" id="ARBA00022833"/>
    </source>
</evidence>
<dbReference type="AlphaFoldDB" id="A0A3M0YZE9"/>
<keyword evidence="2" id="KW-0436">Ligase</keyword>
<proteinExistence type="inferred from homology"/>
<dbReference type="EMBL" id="RFKV01000022">
    <property type="protein sequence ID" value="RMD77550.1"/>
    <property type="molecule type" value="Genomic_DNA"/>
</dbReference>
<dbReference type="EC" id="6.3.4.20" evidence="8"/>
<dbReference type="Proteomes" id="UP000269410">
    <property type="component" value="Unassembled WGS sequence"/>
</dbReference>
<keyword evidence="3" id="KW-0479">Metal-binding</keyword>
<evidence type="ECO:0000256" key="7">
    <source>
        <dbReference type="ARBA" id="ARBA00037993"/>
    </source>
</evidence>
<comment type="similarity">
    <text evidence="7">Belongs to the QueC family.</text>
</comment>
<comment type="pathway">
    <text evidence="1">Purine metabolism; 7-cyano-7-deazaguanine biosynthesis.</text>
</comment>
<dbReference type="SUPFAM" id="SSF52402">
    <property type="entry name" value="Adenine nucleotide alpha hydrolases-like"/>
    <property type="match status" value="1"/>
</dbReference>
<keyword evidence="6" id="KW-0067">ATP-binding</keyword>
<dbReference type="GO" id="GO:0016874">
    <property type="term" value="F:ligase activity"/>
    <property type="evidence" value="ECO:0007669"/>
    <property type="project" value="UniProtKB-KW"/>
</dbReference>